<gene>
    <name evidence="1" type="ORF">FYJ83_10900</name>
</gene>
<comment type="caution">
    <text evidence="1">The sequence shown here is derived from an EMBL/GenBank/DDBJ whole genome shotgun (WGS) entry which is preliminary data.</text>
</comment>
<dbReference type="Proteomes" id="UP000469523">
    <property type="component" value="Unassembled WGS sequence"/>
</dbReference>
<name>A0A6N7XK70_9FIRM</name>
<proteinExistence type="predicted"/>
<evidence type="ECO:0000313" key="1">
    <source>
        <dbReference type="EMBL" id="MSU01976.1"/>
    </source>
</evidence>
<evidence type="ECO:0000313" key="2">
    <source>
        <dbReference type="Proteomes" id="UP000469523"/>
    </source>
</evidence>
<dbReference type="EMBL" id="VUNQ01000022">
    <property type="protein sequence ID" value="MSU01976.1"/>
    <property type="molecule type" value="Genomic_DNA"/>
</dbReference>
<sequence>MIMKLIQDGMGTHLDWSHEMVTPKMIDWFWSNMEKGFILWHPEEHEHLEWAKAPVNGNPIGSIHIAPQTWDDGIRQNLYIRFEDLYTLPAEVKDYIVYEHVVVVAGIGLGDEALKNPVVMGYRIHQWQKTDFGVVGKSSAIGMAKKETKEEGLIWAKHCEEEIGNWGVFLPSLYNLYKVVDNPITNPFADLSIIEPGRNARYKYIETNK</sequence>
<organism evidence="1 2">
    <name type="scientific">Tissierella pigra</name>
    <dbReference type="NCBI Taxonomy" id="2607614"/>
    <lineage>
        <taxon>Bacteria</taxon>
        <taxon>Bacillati</taxon>
        <taxon>Bacillota</taxon>
        <taxon>Tissierellia</taxon>
        <taxon>Tissierellales</taxon>
        <taxon>Tissierellaceae</taxon>
        <taxon>Tissierella</taxon>
    </lineage>
</organism>
<protein>
    <recommendedName>
        <fullName evidence="3">DAPG hydrolase PhiG domain-containing protein</fullName>
    </recommendedName>
</protein>
<evidence type="ECO:0008006" key="3">
    <source>
        <dbReference type="Google" id="ProtNLM"/>
    </source>
</evidence>
<keyword evidence="2" id="KW-1185">Reference proteome</keyword>
<dbReference type="AlphaFoldDB" id="A0A6N7XK70"/>
<reference evidence="1 2" key="1">
    <citation type="submission" date="2019-09" db="EMBL/GenBank/DDBJ databases">
        <title>In-depth cultivation of the pig gut microbiome towards novel bacterial diversity and tailored functional studies.</title>
        <authorList>
            <person name="Wylensek D."/>
            <person name="Hitch T.C.A."/>
            <person name="Clavel T."/>
        </authorList>
    </citation>
    <scope>NUCLEOTIDE SEQUENCE [LARGE SCALE GENOMIC DNA]</scope>
    <source>
        <strain evidence="1 2">WCA3-693-APC-4?</strain>
    </source>
</reference>
<accession>A0A6N7XK70</accession>